<dbReference type="EMBL" id="MCRJ01000127">
    <property type="protein sequence ID" value="ODN68862.1"/>
    <property type="molecule type" value="Genomic_DNA"/>
</dbReference>
<evidence type="ECO:0000313" key="3">
    <source>
        <dbReference type="EMBL" id="ODN68862.1"/>
    </source>
</evidence>
<keyword evidence="4" id="KW-1185">Reference proteome</keyword>
<dbReference type="Proteomes" id="UP000094622">
    <property type="component" value="Unassembled WGS sequence"/>
</dbReference>
<reference evidence="3 4" key="1">
    <citation type="submission" date="2016-07" db="EMBL/GenBank/DDBJ databases">
        <title>Draft Genome Sequence of Methylobrevis pamukkalensis PK2.</title>
        <authorList>
            <person name="Vasilenko O.V."/>
            <person name="Doronina N.V."/>
            <person name="Shmareva M.N."/>
            <person name="Tarlachkov S.V."/>
            <person name="Mustakhimov I."/>
            <person name="Trotsenko Y.A."/>
        </authorList>
    </citation>
    <scope>NUCLEOTIDE SEQUENCE [LARGE SCALE GENOMIC DNA]</scope>
    <source>
        <strain evidence="3 4">PK2</strain>
    </source>
</reference>
<organism evidence="3 4">
    <name type="scientific">Methylobrevis pamukkalensis</name>
    <dbReference type="NCBI Taxonomy" id="1439726"/>
    <lineage>
        <taxon>Bacteria</taxon>
        <taxon>Pseudomonadati</taxon>
        <taxon>Pseudomonadota</taxon>
        <taxon>Alphaproteobacteria</taxon>
        <taxon>Hyphomicrobiales</taxon>
        <taxon>Pleomorphomonadaceae</taxon>
        <taxon>Methylobrevis</taxon>
    </lineage>
</organism>
<accession>A0A1E3GXU0</accession>
<evidence type="ECO:0000313" key="4">
    <source>
        <dbReference type="Proteomes" id="UP000094622"/>
    </source>
</evidence>
<evidence type="ECO:0000256" key="2">
    <source>
        <dbReference type="SAM" id="MobiDB-lite"/>
    </source>
</evidence>
<comment type="caution">
    <text evidence="3">The sequence shown here is derived from an EMBL/GenBank/DDBJ whole genome shotgun (WGS) entry which is preliminary data.</text>
</comment>
<proteinExistence type="predicted"/>
<keyword evidence="1" id="KW-0175">Coiled coil</keyword>
<sequence length="314" mass="32772">MFFTLGALTAGLLALLVLPAYARRAARLARRDIEARLPMTLEEFSAQKDALRAVHAASTARLERKATDLGDRLVEARILAERTGGEAAALRARNADLVAQVGETESRAQRLREDLDQREASLRELRDRLGLAESAIEARIARALRSPAQAASPEPLRFGPAAIRPEHSRDPRADDDRNALSDLAIARIADDLRLVALDDDGEPDPEVMREARISAAVAVNRANDMRLEALAGKLRAIRQVHAETLPALAEGATGRADGGGAAAAGGAAAPGPALSLAPPASVLPTAQIPTTMSPVPAALPAAGGTPSAAAAKPA</sequence>
<feature type="compositionally biased region" description="Low complexity" evidence="2">
    <location>
        <begin position="294"/>
        <end position="314"/>
    </location>
</feature>
<feature type="region of interest" description="Disordered" evidence="2">
    <location>
        <begin position="290"/>
        <end position="314"/>
    </location>
</feature>
<gene>
    <name evidence="3" type="ORF">A6302_03841</name>
</gene>
<protein>
    <submittedName>
        <fullName evidence="3">Uncharacterized protein</fullName>
    </submittedName>
</protein>
<name>A0A1E3GXU0_9HYPH</name>
<dbReference type="RefSeq" id="WP_141703882.1">
    <property type="nucleotide sequence ID" value="NZ_MCRJ01000127.1"/>
</dbReference>
<feature type="compositionally biased region" description="Basic and acidic residues" evidence="2">
    <location>
        <begin position="164"/>
        <end position="176"/>
    </location>
</feature>
<dbReference type="AlphaFoldDB" id="A0A1E3GXU0"/>
<feature type="coiled-coil region" evidence="1">
    <location>
        <begin position="94"/>
        <end position="128"/>
    </location>
</feature>
<evidence type="ECO:0000256" key="1">
    <source>
        <dbReference type="SAM" id="Coils"/>
    </source>
</evidence>
<feature type="region of interest" description="Disordered" evidence="2">
    <location>
        <begin position="146"/>
        <end position="176"/>
    </location>
</feature>